<feature type="transmembrane region" description="Helical" evidence="2">
    <location>
        <begin position="399"/>
        <end position="421"/>
    </location>
</feature>
<keyword evidence="3" id="KW-0732">Signal</keyword>
<dbReference type="Proteomes" id="UP001050691">
    <property type="component" value="Unassembled WGS sequence"/>
</dbReference>
<name>A0AAV5A4J6_9AGAM</name>
<evidence type="ECO:0000256" key="2">
    <source>
        <dbReference type="SAM" id="Phobius"/>
    </source>
</evidence>
<keyword evidence="5" id="KW-1185">Reference proteome</keyword>
<dbReference type="EMBL" id="BPWL01000002">
    <property type="protein sequence ID" value="GJJ07521.1"/>
    <property type="molecule type" value="Genomic_DNA"/>
</dbReference>
<feature type="compositionally biased region" description="Low complexity" evidence="1">
    <location>
        <begin position="360"/>
        <end position="378"/>
    </location>
</feature>
<sequence>MRAFATLSVSLCVLAIISLGVAAPALQQSSYEDRKSPKSIECHEGKRYYEDEHGKIEECYKYKDDPKKDLHQESYKPEECQKGKRYYKGEDGKKEDCHKYKYNYDPKEDFLRGSPKPMECHKGKRYYKRDGKIEECRKYKHDSKKDSLRVRAGSFLSPNNTVPSVIPQVGGNHGNVVVSDDGADVSYDIYNKESELGYGYDVFYYDDAGYDGTTLTTGTTTTMLTSIQWQSITAESTESASPEVIPDGEDLTAVPPTTALLSGLLNVSFEVKDPALPQILIKNASHLSTTSTSASTTFHPTSVFDAAPSAPHPTANTHLPFNSSPSHSTIGHLSASLSTHAPTSQRPSSPIPHHPPGPLPSHSISHDSNSSDTSRPSPFHQHPPPKSNNAHSGPSVAQIFFEALGGVIGLVVVLAVARCFYIYRKTPASRRPPTPDIGEVERTMALLRPGRILNLGDRAVPPPPYQPAPDYDSVVATPSIGTSTTTNLSPACSTPTGVTQTRSVFPVSVPASASTSSSVPTPQSQESIPPNLPYRPPAVQVSV</sequence>
<proteinExistence type="predicted"/>
<keyword evidence="2" id="KW-1133">Transmembrane helix</keyword>
<comment type="caution">
    <text evidence="4">The sequence shown here is derived from an EMBL/GenBank/DDBJ whole genome shotgun (WGS) entry which is preliminary data.</text>
</comment>
<feature type="compositionally biased region" description="Pro residues" evidence="1">
    <location>
        <begin position="349"/>
        <end position="359"/>
    </location>
</feature>
<feature type="region of interest" description="Disordered" evidence="1">
    <location>
        <begin position="509"/>
        <end position="543"/>
    </location>
</feature>
<evidence type="ECO:0000256" key="3">
    <source>
        <dbReference type="SAM" id="SignalP"/>
    </source>
</evidence>
<feature type="chain" id="PRO_5043596129" evidence="3">
    <location>
        <begin position="23"/>
        <end position="543"/>
    </location>
</feature>
<evidence type="ECO:0000313" key="5">
    <source>
        <dbReference type="Proteomes" id="UP001050691"/>
    </source>
</evidence>
<organism evidence="4 5">
    <name type="scientific">Clathrus columnatus</name>
    <dbReference type="NCBI Taxonomy" id="1419009"/>
    <lineage>
        <taxon>Eukaryota</taxon>
        <taxon>Fungi</taxon>
        <taxon>Dikarya</taxon>
        <taxon>Basidiomycota</taxon>
        <taxon>Agaricomycotina</taxon>
        <taxon>Agaricomycetes</taxon>
        <taxon>Phallomycetidae</taxon>
        <taxon>Phallales</taxon>
        <taxon>Clathraceae</taxon>
        <taxon>Clathrus</taxon>
    </lineage>
</organism>
<feature type="region of interest" description="Disordered" evidence="1">
    <location>
        <begin position="302"/>
        <end position="392"/>
    </location>
</feature>
<accession>A0AAV5A4J6</accession>
<reference evidence="4" key="1">
    <citation type="submission" date="2021-10" db="EMBL/GenBank/DDBJ databases">
        <title>De novo Genome Assembly of Clathrus columnatus (Basidiomycota, Fungi) Using Illumina and Nanopore Sequence Data.</title>
        <authorList>
            <person name="Ogiso-Tanaka E."/>
            <person name="Itagaki H."/>
            <person name="Hosoya T."/>
            <person name="Hosaka K."/>
        </authorList>
    </citation>
    <scope>NUCLEOTIDE SEQUENCE</scope>
    <source>
        <strain evidence="4">MO-923</strain>
    </source>
</reference>
<feature type="compositionally biased region" description="Low complexity" evidence="1">
    <location>
        <begin position="509"/>
        <end position="525"/>
    </location>
</feature>
<keyword evidence="2" id="KW-0472">Membrane</keyword>
<gene>
    <name evidence="4" type="ORF">Clacol_001723</name>
</gene>
<dbReference type="AlphaFoldDB" id="A0AAV5A4J6"/>
<keyword evidence="2" id="KW-0812">Transmembrane</keyword>
<evidence type="ECO:0000256" key="1">
    <source>
        <dbReference type="SAM" id="MobiDB-lite"/>
    </source>
</evidence>
<evidence type="ECO:0000313" key="4">
    <source>
        <dbReference type="EMBL" id="GJJ07521.1"/>
    </source>
</evidence>
<feature type="signal peptide" evidence="3">
    <location>
        <begin position="1"/>
        <end position="22"/>
    </location>
</feature>
<protein>
    <submittedName>
        <fullName evidence="4">Uncharacterized protein</fullName>
    </submittedName>
</protein>
<feature type="compositionally biased region" description="Polar residues" evidence="1">
    <location>
        <begin position="314"/>
        <end position="346"/>
    </location>
</feature>